<keyword evidence="1" id="KW-1133">Transmembrane helix</keyword>
<dbReference type="AlphaFoldDB" id="A0A939DEP8"/>
<keyword evidence="3" id="KW-1185">Reference proteome</keyword>
<keyword evidence="1" id="KW-0472">Membrane</keyword>
<evidence type="ECO:0000313" key="2">
    <source>
        <dbReference type="EMBL" id="MBN7796122.1"/>
    </source>
</evidence>
<accession>A0A939DEP8</accession>
<feature type="transmembrane region" description="Helical" evidence="1">
    <location>
        <begin position="42"/>
        <end position="59"/>
    </location>
</feature>
<reference evidence="2" key="1">
    <citation type="submission" date="2021-02" db="EMBL/GenBank/DDBJ databases">
        <title>PHA producing bacteria isolated from coastal sediment in Guangdong, Shenzhen.</title>
        <authorList>
            <person name="Zheng W."/>
            <person name="Yu S."/>
            <person name="Huang Y."/>
        </authorList>
    </citation>
    <scope>NUCLEOTIDE SEQUENCE</scope>
    <source>
        <strain evidence="2">TN14-10</strain>
    </source>
</reference>
<proteinExistence type="predicted"/>
<sequence>MIPDNGAILCCALLGFLALALAMSRHAKQVLGGALPAPRRRALRAGGWLLLVFALALCIRRPHWDVGLVAWLGWLSVAGVAVAFSLPYWPSRSGRS</sequence>
<organism evidence="2 3">
    <name type="scientific">Parahaliea mediterranea</name>
    <dbReference type="NCBI Taxonomy" id="651086"/>
    <lineage>
        <taxon>Bacteria</taxon>
        <taxon>Pseudomonadati</taxon>
        <taxon>Pseudomonadota</taxon>
        <taxon>Gammaproteobacteria</taxon>
        <taxon>Cellvibrionales</taxon>
        <taxon>Halieaceae</taxon>
        <taxon>Parahaliea</taxon>
    </lineage>
</organism>
<feature type="transmembrane region" description="Helical" evidence="1">
    <location>
        <begin position="66"/>
        <end position="89"/>
    </location>
</feature>
<dbReference type="EMBL" id="JAFKCZ010000004">
    <property type="protein sequence ID" value="MBN7796122.1"/>
    <property type="molecule type" value="Genomic_DNA"/>
</dbReference>
<dbReference type="InterPro" id="IPR021762">
    <property type="entry name" value="DUF3325"/>
</dbReference>
<name>A0A939DEP8_9GAMM</name>
<dbReference type="Proteomes" id="UP000664303">
    <property type="component" value="Unassembled WGS sequence"/>
</dbReference>
<protein>
    <submittedName>
        <fullName evidence="2">DUF3325 domain-containing protein</fullName>
    </submittedName>
</protein>
<evidence type="ECO:0000256" key="1">
    <source>
        <dbReference type="SAM" id="Phobius"/>
    </source>
</evidence>
<evidence type="ECO:0000313" key="3">
    <source>
        <dbReference type="Proteomes" id="UP000664303"/>
    </source>
</evidence>
<dbReference type="Pfam" id="PF11804">
    <property type="entry name" value="DUF3325"/>
    <property type="match status" value="1"/>
</dbReference>
<dbReference type="RefSeq" id="WP_206559568.1">
    <property type="nucleotide sequence ID" value="NZ_JAFKCZ010000004.1"/>
</dbReference>
<gene>
    <name evidence="2" type="ORF">JYP50_05960</name>
</gene>
<comment type="caution">
    <text evidence="2">The sequence shown here is derived from an EMBL/GenBank/DDBJ whole genome shotgun (WGS) entry which is preliminary data.</text>
</comment>
<keyword evidence="1" id="KW-0812">Transmembrane</keyword>